<evidence type="ECO:0000313" key="1">
    <source>
        <dbReference type="EMBL" id="MBU2874668.1"/>
    </source>
</evidence>
<sequence length="52" mass="5687">MRCLTAIDFDLLTTIDPFTPESLGFIAERSLKGTDVEEALTGAIILETILKC</sequence>
<reference evidence="1 2" key="1">
    <citation type="submission" date="2021-05" db="EMBL/GenBank/DDBJ databases">
        <title>Draft genomes of bacteria isolated from model marine particles.</title>
        <authorList>
            <person name="Datta M.S."/>
            <person name="Schwartzman J.A."/>
            <person name="Enke T.N."/>
            <person name="Saavedra J."/>
            <person name="Cermak N."/>
            <person name="Cordero O.X."/>
        </authorList>
    </citation>
    <scope>NUCLEOTIDE SEQUENCE [LARGE SCALE GENOMIC DNA]</scope>
    <source>
        <strain evidence="1 2">D2M19</strain>
    </source>
</reference>
<keyword evidence="2" id="KW-1185">Reference proteome</keyword>
<dbReference type="RefSeq" id="WP_216008489.1">
    <property type="nucleotide sequence ID" value="NZ_JAHKPV010000019.1"/>
</dbReference>
<evidence type="ECO:0000313" key="2">
    <source>
        <dbReference type="Proteomes" id="UP000753376"/>
    </source>
</evidence>
<dbReference type="EMBL" id="JAHKPV010000019">
    <property type="protein sequence ID" value="MBU2874668.1"/>
    <property type="molecule type" value="Genomic_DNA"/>
</dbReference>
<accession>A0ABS6A905</accession>
<gene>
    <name evidence="1" type="ORF">KO508_11730</name>
</gene>
<name>A0ABS6A905_9GAMM</name>
<proteinExistence type="predicted"/>
<protein>
    <submittedName>
        <fullName evidence="1">Uncharacterized protein</fullName>
    </submittedName>
</protein>
<dbReference type="Proteomes" id="UP000753376">
    <property type="component" value="Unassembled WGS sequence"/>
</dbReference>
<comment type="caution">
    <text evidence="1">The sequence shown here is derived from an EMBL/GenBank/DDBJ whole genome shotgun (WGS) entry which is preliminary data.</text>
</comment>
<organism evidence="1 2">
    <name type="scientific">Marinobacter salexigens</name>
    <dbReference type="NCBI Taxonomy" id="1925763"/>
    <lineage>
        <taxon>Bacteria</taxon>
        <taxon>Pseudomonadati</taxon>
        <taxon>Pseudomonadota</taxon>
        <taxon>Gammaproteobacteria</taxon>
        <taxon>Pseudomonadales</taxon>
        <taxon>Marinobacteraceae</taxon>
        <taxon>Marinobacter</taxon>
    </lineage>
</organism>